<sequence length="306" mass="35288">MRPTIDASAFQVELRRAARLIALQIERAWPEKHRAAEHGGAALMTCLQLALHYWNCESFLLYIAENPVAGWMDEHSLVLPLIDRAMLETACNALFMIEDLEVRARLFNQAGWKDAAMEISRLEQDADPSDEATSRYLAQRRLHVDAGRQLFRVSAEQAEKPSQIHQWPTVTKMKDYGLKQDGHIPQTRTVLRHLVNSFYKELSGIVHGDGYGQLLQGGFAHAMQMAPEKREQLRNEAYPLVRATSLLRSSAFLLCIICEIQQYLGYREHLFEVKLLRIWEVIALQKEVREIYELRYKALYDLPTLL</sequence>
<dbReference type="Proteomes" id="UP000182409">
    <property type="component" value="Unassembled WGS sequence"/>
</dbReference>
<dbReference type="OrthoDB" id="9837885at2"/>
<reference evidence="1 2" key="1">
    <citation type="submission" date="2016-10" db="EMBL/GenBank/DDBJ databases">
        <authorList>
            <person name="de Groot N.N."/>
        </authorList>
    </citation>
    <scope>NUCLEOTIDE SEQUENCE [LARGE SCALE GENOMIC DNA]</scope>
    <source>
        <strain evidence="1 2">AB35.6</strain>
    </source>
</reference>
<dbReference type="EMBL" id="FNSD01000001">
    <property type="protein sequence ID" value="SEC20297.1"/>
    <property type="molecule type" value="Genomic_DNA"/>
</dbReference>
<proteinExistence type="predicted"/>
<dbReference type="AlphaFoldDB" id="A0A1H4QL65"/>
<name>A0A1H4QL65_9BACT</name>
<protein>
    <submittedName>
        <fullName evidence="1">Uncharacterized protein</fullName>
    </submittedName>
</protein>
<accession>A0A1H4QL65</accession>
<gene>
    <name evidence="1" type="ORF">SAMN05443244_2902</name>
</gene>
<evidence type="ECO:0000313" key="1">
    <source>
        <dbReference type="EMBL" id="SEC20297.1"/>
    </source>
</evidence>
<evidence type="ECO:0000313" key="2">
    <source>
        <dbReference type="Proteomes" id="UP000182409"/>
    </source>
</evidence>
<dbReference type="RefSeq" id="WP_139285209.1">
    <property type="nucleotide sequence ID" value="NZ_FNSD01000001.1"/>
</dbReference>
<organism evidence="1 2">
    <name type="scientific">Terriglobus roseus</name>
    <dbReference type="NCBI Taxonomy" id="392734"/>
    <lineage>
        <taxon>Bacteria</taxon>
        <taxon>Pseudomonadati</taxon>
        <taxon>Acidobacteriota</taxon>
        <taxon>Terriglobia</taxon>
        <taxon>Terriglobales</taxon>
        <taxon>Acidobacteriaceae</taxon>
        <taxon>Terriglobus</taxon>
    </lineage>
</organism>